<dbReference type="PANTHER" id="PTHR37464:SF1">
    <property type="entry name" value="BLL2463 PROTEIN"/>
    <property type="match status" value="1"/>
</dbReference>
<keyword evidence="4" id="KW-1185">Reference proteome</keyword>
<proteinExistence type="predicted"/>
<evidence type="ECO:0000256" key="1">
    <source>
        <dbReference type="SAM" id="Phobius"/>
    </source>
</evidence>
<feature type="transmembrane region" description="Helical" evidence="1">
    <location>
        <begin position="6"/>
        <end position="25"/>
    </location>
</feature>
<reference evidence="4" key="1">
    <citation type="submission" date="2017-02" db="EMBL/GenBank/DDBJ databases">
        <authorList>
            <person name="Varghese N."/>
            <person name="Submissions S."/>
        </authorList>
    </citation>
    <scope>NUCLEOTIDE SEQUENCE [LARGE SCALE GENOMIC DNA]</scope>
    <source>
        <strain evidence="4">DSM 22385</strain>
    </source>
</reference>
<dbReference type="PANTHER" id="PTHR37464">
    <property type="entry name" value="BLL2463 PROTEIN"/>
    <property type="match status" value="1"/>
</dbReference>
<feature type="domain" description="Aerotolerance regulator N-terminal" evidence="2">
    <location>
        <begin position="1"/>
        <end position="77"/>
    </location>
</feature>
<keyword evidence="1" id="KW-1133">Transmembrane helix</keyword>
<keyword evidence="1" id="KW-0472">Membrane</keyword>
<dbReference type="OrthoDB" id="890881at2"/>
<organism evidence="3 4">
    <name type="scientific">Daejeonella lutea</name>
    <dbReference type="NCBI Taxonomy" id="572036"/>
    <lineage>
        <taxon>Bacteria</taxon>
        <taxon>Pseudomonadati</taxon>
        <taxon>Bacteroidota</taxon>
        <taxon>Sphingobacteriia</taxon>
        <taxon>Sphingobacteriales</taxon>
        <taxon>Sphingobacteriaceae</taxon>
        <taxon>Daejeonella</taxon>
    </lineage>
</organism>
<evidence type="ECO:0000313" key="3">
    <source>
        <dbReference type="EMBL" id="SKB87268.1"/>
    </source>
</evidence>
<keyword evidence="1 3" id="KW-0812">Transmembrane</keyword>
<dbReference type="RefSeq" id="WP_079703716.1">
    <property type="nucleotide sequence ID" value="NZ_FUYR01000004.1"/>
</dbReference>
<protein>
    <submittedName>
        <fullName evidence="3">N-terminal double-transmembrane domain-containing protein</fullName>
    </submittedName>
</protein>
<sequence>MLQLLNPIWLFGIAGILVPLIIHLWNVKTGKTLKVGSIMLMGESSRQNSRSLKLMDLLLLFLRCLLIIVLSLILAEPVWRSLSKQQESKAWILLEKDAFPETYNTFKNQIDSLIKAGNELRLFEPGFVRADVEELKSDTGSVKSPGKLPYWSLLKLMQQQIPNGVNAYIFTGDKLSRFQGERPAINTAVTWKTYTSSDSSAKWIEHAYFTPTGDVQAIVSESSPRGTLTKTVSLSPGTSIGDIKSTIAGGQAQVQLNDQTIPADTSTLKIAINSDGFAHDGEYLVAALQAIQKYTSRKIRFVKPSSKPDILFWLTAKDLPADIEGTVFRYVAGKTNVIDTWITSTESGALQKENIALHKRIVYPEDKAAFSIWKDGFGKPVLDLTQKNNAALYSFYSRLDPEWTDLVWSPQFVKLLLPIIIPGADPLQNNSLDKRSIARSQITPLSDLLARRSFSEGGPVNNTDLTLYFWSFLIALLLLERFLSFRNNPN</sequence>
<accession>A0A1T5ETT7</accession>
<dbReference type="InterPro" id="IPR024163">
    <property type="entry name" value="Aerotolerance_reg_N"/>
</dbReference>
<dbReference type="EMBL" id="FUYR01000004">
    <property type="protein sequence ID" value="SKB87268.1"/>
    <property type="molecule type" value="Genomic_DNA"/>
</dbReference>
<name>A0A1T5ETT7_9SPHI</name>
<evidence type="ECO:0000259" key="2">
    <source>
        <dbReference type="Pfam" id="PF07584"/>
    </source>
</evidence>
<gene>
    <name evidence="3" type="ORF">SAMN05661099_3209</name>
</gene>
<dbReference type="Proteomes" id="UP000189981">
    <property type="component" value="Unassembled WGS sequence"/>
</dbReference>
<evidence type="ECO:0000313" key="4">
    <source>
        <dbReference type="Proteomes" id="UP000189981"/>
    </source>
</evidence>
<dbReference type="Pfam" id="PF07584">
    <property type="entry name" value="BatA"/>
    <property type="match status" value="1"/>
</dbReference>
<dbReference type="AlphaFoldDB" id="A0A1T5ETT7"/>
<dbReference type="STRING" id="572036.SAMN05661099_3209"/>
<feature type="transmembrane region" description="Helical" evidence="1">
    <location>
        <begin position="54"/>
        <end position="75"/>
    </location>
</feature>
<dbReference type="InterPro" id="IPR011933">
    <property type="entry name" value="Double_TM_dom"/>
</dbReference>
<dbReference type="NCBIfam" id="TIGR02226">
    <property type="entry name" value="two_anch"/>
    <property type="match status" value="1"/>
</dbReference>